<feature type="domain" description="Metallo-beta-lactamase" evidence="1">
    <location>
        <begin position="24"/>
        <end position="161"/>
    </location>
</feature>
<dbReference type="OrthoDB" id="9803916at2"/>
<gene>
    <name evidence="2" type="ORF">SAMN05661099_1088</name>
</gene>
<dbReference type="Proteomes" id="UP000189981">
    <property type="component" value="Unassembled WGS sequence"/>
</dbReference>
<dbReference type="InterPro" id="IPR036866">
    <property type="entry name" value="RibonucZ/Hydroxyglut_hydro"/>
</dbReference>
<dbReference type="Pfam" id="PF12706">
    <property type="entry name" value="Lactamase_B_2"/>
    <property type="match status" value="1"/>
</dbReference>
<evidence type="ECO:0000259" key="1">
    <source>
        <dbReference type="Pfam" id="PF12706"/>
    </source>
</evidence>
<evidence type="ECO:0000313" key="3">
    <source>
        <dbReference type="Proteomes" id="UP000189981"/>
    </source>
</evidence>
<sequence>MIIDDFLVLNENGLYCRTGKFYLDPVKPVTHAVISHAHGDHAVKGNDTVYCTAPTEAIMRHRYQKNAGNDFINYSFNTPFVLGGVKITFIPAGHIIGSAQVLMEYENVRYLYTGDYKLQDDPTCEKMEFVPADVLITETTFADPAVQHPDAGEEIRKLNDFNHNVLLGSYSLGKAQRLISLITEHCPQRSVLVHHSILPLNKIYESFGYHPGKYELYTRKSMKQAGQNLVYIVPPLTFDSYIRAKNVVRAFASGWKRLQVNNGLELLISDHVDWNDILYMMGQVKPKEVWTLHGNGKYLREHFINQIPVKLLNAC</sequence>
<name>A0A1T5AWR2_9SPHI</name>
<dbReference type="PANTHER" id="PTHR11203">
    <property type="entry name" value="CLEAVAGE AND POLYADENYLATION SPECIFICITY FACTOR FAMILY MEMBER"/>
    <property type="match status" value="1"/>
</dbReference>
<dbReference type="InterPro" id="IPR050698">
    <property type="entry name" value="MBL"/>
</dbReference>
<reference evidence="3" key="1">
    <citation type="submission" date="2017-02" db="EMBL/GenBank/DDBJ databases">
        <authorList>
            <person name="Varghese N."/>
            <person name="Submissions S."/>
        </authorList>
    </citation>
    <scope>NUCLEOTIDE SEQUENCE [LARGE SCALE GENOMIC DNA]</scope>
    <source>
        <strain evidence="3">DSM 22385</strain>
    </source>
</reference>
<protein>
    <submittedName>
        <fullName evidence="2">Putative mRNA 3-end processing factor</fullName>
    </submittedName>
</protein>
<dbReference type="AlphaFoldDB" id="A0A1T5AWR2"/>
<dbReference type="PANTHER" id="PTHR11203:SF49">
    <property type="entry name" value="BLL1145 PROTEIN"/>
    <property type="match status" value="1"/>
</dbReference>
<keyword evidence="3" id="KW-1185">Reference proteome</keyword>
<evidence type="ECO:0000313" key="2">
    <source>
        <dbReference type="EMBL" id="SKB39422.1"/>
    </source>
</evidence>
<proteinExistence type="predicted"/>
<dbReference type="RefSeq" id="WP_079701603.1">
    <property type="nucleotide sequence ID" value="NZ_FUYR01000001.1"/>
</dbReference>
<dbReference type="SUPFAM" id="SSF56281">
    <property type="entry name" value="Metallo-hydrolase/oxidoreductase"/>
    <property type="match status" value="1"/>
</dbReference>
<dbReference type="Gene3D" id="3.60.15.10">
    <property type="entry name" value="Ribonuclease Z/Hydroxyacylglutathione hydrolase-like"/>
    <property type="match status" value="1"/>
</dbReference>
<dbReference type="EMBL" id="FUYR01000001">
    <property type="protein sequence ID" value="SKB39422.1"/>
    <property type="molecule type" value="Genomic_DNA"/>
</dbReference>
<organism evidence="2 3">
    <name type="scientific">Daejeonella lutea</name>
    <dbReference type="NCBI Taxonomy" id="572036"/>
    <lineage>
        <taxon>Bacteria</taxon>
        <taxon>Pseudomonadati</taxon>
        <taxon>Bacteroidota</taxon>
        <taxon>Sphingobacteriia</taxon>
        <taxon>Sphingobacteriales</taxon>
        <taxon>Sphingobacteriaceae</taxon>
        <taxon>Daejeonella</taxon>
    </lineage>
</organism>
<dbReference type="InterPro" id="IPR001279">
    <property type="entry name" value="Metallo-B-lactamas"/>
</dbReference>
<dbReference type="GO" id="GO:0004521">
    <property type="term" value="F:RNA endonuclease activity"/>
    <property type="evidence" value="ECO:0007669"/>
    <property type="project" value="TreeGrafter"/>
</dbReference>
<accession>A0A1T5AWR2</accession>
<dbReference type="STRING" id="572036.SAMN05661099_1088"/>